<protein>
    <submittedName>
        <fullName evidence="3">Uncharacterized protein</fullName>
    </submittedName>
</protein>
<dbReference type="InterPro" id="IPR019734">
    <property type="entry name" value="TPR_rpt"/>
</dbReference>
<keyword evidence="2" id="KW-0732">Signal</keyword>
<organism evidence="3 4">
    <name type="scientific">Nibricoccus aquaticus</name>
    <dbReference type="NCBI Taxonomy" id="2576891"/>
    <lineage>
        <taxon>Bacteria</taxon>
        <taxon>Pseudomonadati</taxon>
        <taxon>Verrucomicrobiota</taxon>
        <taxon>Opitutia</taxon>
        <taxon>Opitutales</taxon>
        <taxon>Opitutaceae</taxon>
        <taxon>Nibricoccus</taxon>
    </lineage>
</organism>
<evidence type="ECO:0000256" key="1">
    <source>
        <dbReference type="PROSITE-ProRule" id="PRU00339"/>
    </source>
</evidence>
<evidence type="ECO:0000313" key="4">
    <source>
        <dbReference type="Proteomes" id="UP000217265"/>
    </source>
</evidence>
<dbReference type="KEGG" id="vbh:CMV30_09725"/>
<dbReference type="PANTHER" id="PTHR12558:SF13">
    <property type="entry name" value="CELL DIVISION CYCLE PROTEIN 27 HOMOLOG"/>
    <property type="match status" value="1"/>
</dbReference>
<feature type="signal peptide" evidence="2">
    <location>
        <begin position="1"/>
        <end position="27"/>
    </location>
</feature>
<dbReference type="SUPFAM" id="SSF48452">
    <property type="entry name" value="TPR-like"/>
    <property type="match status" value="1"/>
</dbReference>
<keyword evidence="1" id="KW-0802">TPR repeat</keyword>
<dbReference type="PROSITE" id="PS50005">
    <property type="entry name" value="TPR"/>
    <property type="match status" value="1"/>
</dbReference>
<keyword evidence="4" id="KW-1185">Reference proteome</keyword>
<reference evidence="3 4" key="1">
    <citation type="submission" date="2017-09" db="EMBL/GenBank/DDBJ databases">
        <title>Complete genome sequence of Verrucomicrobial strain HZ-65, isolated from freshwater.</title>
        <authorList>
            <person name="Choi A."/>
        </authorList>
    </citation>
    <scope>NUCLEOTIDE SEQUENCE [LARGE SCALE GENOMIC DNA]</scope>
    <source>
        <strain evidence="3 4">HZ-65</strain>
    </source>
</reference>
<dbReference type="AlphaFoldDB" id="A0A290QK15"/>
<evidence type="ECO:0000313" key="3">
    <source>
        <dbReference type="EMBL" id="ATC64212.1"/>
    </source>
</evidence>
<gene>
    <name evidence="3" type="ORF">CMV30_09725</name>
</gene>
<dbReference type="InterPro" id="IPR011990">
    <property type="entry name" value="TPR-like_helical_dom_sf"/>
</dbReference>
<name>A0A290QK15_9BACT</name>
<proteinExistence type="predicted"/>
<dbReference type="OrthoDB" id="187842at2"/>
<evidence type="ECO:0000256" key="2">
    <source>
        <dbReference type="SAM" id="SignalP"/>
    </source>
</evidence>
<dbReference type="EMBL" id="CP023344">
    <property type="protein sequence ID" value="ATC64212.1"/>
    <property type="molecule type" value="Genomic_DNA"/>
</dbReference>
<accession>A0A290QK15</accession>
<dbReference type="Gene3D" id="1.25.40.10">
    <property type="entry name" value="Tetratricopeptide repeat domain"/>
    <property type="match status" value="1"/>
</dbReference>
<feature type="chain" id="PRO_5012086836" evidence="2">
    <location>
        <begin position="28"/>
        <end position="300"/>
    </location>
</feature>
<feature type="repeat" description="TPR" evidence="1">
    <location>
        <begin position="120"/>
        <end position="153"/>
    </location>
</feature>
<dbReference type="PANTHER" id="PTHR12558">
    <property type="entry name" value="CELL DIVISION CYCLE 16,23,27"/>
    <property type="match status" value="1"/>
</dbReference>
<dbReference type="RefSeq" id="WP_096055844.1">
    <property type="nucleotide sequence ID" value="NZ_CP023344.1"/>
</dbReference>
<sequence>MKPARVLSRLFLLILALATAFAPLSHAALPVEDATARLKEIVEAQKKIFAKAEAAGDDANTDDLRVQLQQIAQDYDRLLAVHKDFVPAYVAYGLMLGKIGMSKESVVMLLRANQLDKDLPIVKNQLGNHLAEDGKPLEAINYFLAAIKLAPDEPLYHYQLGMLLTEARDDFLKTDQWTRATLDETLHKAFERAMTLAPDDWRYSYQYGLSFYELETGEWEAALQFWRAFEKKLKPGVEQEVCRLHQAKVLHELRRTDEARTLLASVNEPALSRQKEKIAATLDTPVAAPAASTPAPDTVK</sequence>
<dbReference type="Proteomes" id="UP000217265">
    <property type="component" value="Chromosome"/>
</dbReference>